<dbReference type="SUPFAM" id="SSF46689">
    <property type="entry name" value="Homeodomain-like"/>
    <property type="match status" value="1"/>
</dbReference>
<evidence type="ECO:0000313" key="8">
    <source>
        <dbReference type="Proteomes" id="UP001595955"/>
    </source>
</evidence>
<keyword evidence="2" id="KW-0805">Transcription regulation</keyword>
<dbReference type="PANTHER" id="PTHR30055:SF226">
    <property type="entry name" value="HTH-TYPE TRANSCRIPTIONAL REGULATOR PKSA"/>
    <property type="match status" value="1"/>
</dbReference>
<dbReference type="Proteomes" id="UP001595955">
    <property type="component" value="Unassembled WGS sequence"/>
</dbReference>
<evidence type="ECO:0000256" key="4">
    <source>
        <dbReference type="ARBA" id="ARBA00023163"/>
    </source>
</evidence>
<evidence type="ECO:0000256" key="1">
    <source>
        <dbReference type="ARBA" id="ARBA00022491"/>
    </source>
</evidence>
<organism evidence="7 8">
    <name type="scientific">Georgenia faecalis</name>
    <dbReference type="NCBI Taxonomy" id="2483799"/>
    <lineage>
        <taxon>Bacteria</taxon>
        <taxon>Bacillati</taxon>
        <taxon>Actinomycetota</taxon>
        <taxon>Actinomycetes</taxon>
        <taxon>Micrococcales</taxon>
        <taxon>Bogoriellaceae</taxon>
        <taxon>Georgenia</taxon>
    </lineage>
</organism>
<dbReference type="Gene3D" id="1.10.357.10">
    <property type="entry name" value="Tetracycline Repressor, domain 2"/>
    <property type="match status" value="1"/>
</dbReference>
<protein>
    <submittedName>
        <fullName evidence="7">TetR/AcrR family transcriptional regulator</fullName>
    </submittedName>
</protein>
<evidence type="ECO:0000313" key="7">
    <source>
        <dbReference type="EMBL" id="MFC4555940.1"/>
    </source>
</evidence>
<accession>A0ABV9DAX7</accession>
<keyword evidence="1" id="KW-0678">Repressor</keyword>
<dbReference type="InterPro" id="IPR001647">
    <property type="entry name" value="HTH_TetR"/>
</dbReference>
<feature type="domain" description="HTH tetR-type" evidence="6">
    <location>
        <begin position="5"/>
        <end position="65"/>
    </location>
</feature>
<dbReference type="InterPro" id="IPR039538">
    <property type="entry name" value="BetI_C"/>
</dbReference>
<evidence type="ECO:0000256" key="3">
    <source>
        <dbReference type="ARBA" id="ARBA00023125"/>
    </source>
</evidence>
<dbReference type="SUPFAM" id="SSF48498">
    <property type="entry name" value="Tetracyclin repressor-like, C-terminal domain"/>
    <property type="match status" value="1"/>
</dbReference>
<gene>
    <name evidence="7" type="ORF">ACFO3F_11835</name>
</gene>
<dbReference type="PANTHER" id="PTHR30055">
    <property type="entry name" value="HTH-TYPE TRANSCRIPTIONAL REGULATOR RUTR"/>
    <property type="match status" value="1"/>
</dbReference>
<evidence type="ECO:0000256" key="5">
    <source>
        <dbReference type="PROSITE-ProRule" id="PRU00335"/>
    </source>
</evidence>
<dbReference type="InterPro" id="IPR050109">
    <property type="entry name" value="HTH-type_TetR-like_transc_reg"/>
</dbReference>
<dbReference type="EMBL" id="JBHSGF010000008">
    <property type="protein sequence ID" value="MFC4555940.1"/>
    <property type="molecule type" value="Genomic_DNA"/>
</dbReference>
<dbReference type="PROSITE" id="PS50977">
    <property type="entry name" value="HTH_TETR_2"/>
    <property type="match status" value="1"/>
</dbReference>
<keyword evidence="4" id="KW-0804">Transcription</keyword>
<dbReference type="RefSeq" id="WP_222928767.1">
    <property type="nucleotide sequence ID" value="NZ_CP033325.1"/>
</dbReference>
<evidence type="ECO:0000259" key="6">
    <source>
        <dbReference type="PROSITE" id="PS50977"/>
    </source>
</evidence>
<reference evidence="8" key="1">
    <citation type="journal article" date="2019" name="Int. J. Syst. Evol. Microbiol.">
        <title>The Global Catalogue of Microorganisms (GCM) 10K type strain sequencing project: providing services to taxonomists for standard genome sequencing and annotation.</title>
        <authorList>
            <consortium name="The Broad Institute Genomics Platform"/>
            <consortium name="The Broad Institute Genome Sequencing Center for Infectious Disease"/>
            <person name="Wu L."/>
            <person name="Ma J."/>
        </authorList>
    </citation>
    <scope>NUCLEOTIDE SEQUENCE [LARGE SCALE GENOMIC DNA]</scope>
    <source>
        <strain evidence="8">JCM 3369</strain>
    </source>
</reference>
<proteinExistence type="predicted"/>
<keyword evidence="3 5" id="KW-0238">DNA-binding</keyword>
<dbReference type="InterPro" id="IPR009057">
    <property type="entry name" value="Homeodomain-like_sf"/>
</dbReference>
<name>A0ABV9DAX7_9MICO</name>
<dbReference type="InterPro" id="IPR036271">
    <property type="entry name" value="Tet_transcr_reg_TetR-rel_C_sf"/>
</dbReference>
<keyword evidence="8" id="KW-1185">Reference proteome</keyword>
<dbReference type="PROSITE" id="PS01081">
    <property type="entry name" value="HTH_TETR_1"/>
    <property type="match status" value="1"/>
</dbReference>
<dbReference type="Pfam" id="PF00440">
    <property type="entry name" value="TetR_N"/>
    <property type="match status" value="1"/>
</dbReference>
<sequence length="203" mass="23093">MVDPDERRQELAQAVWRVVRRDGLEQASVRQVAREAHVSMGSLRHYFGTQSELLLFAMRLVIERIEARLTALERPDDPRHAAAQALAELLPLDEERQAENEVWLAFTARALVDPELRALRDEAYDQLRGACRYWAGRLLPDQIPLAEIDIEAERLFALVDGLAVHGAMRPEPAERLLAVLTHHLDELATGWRSRRAQVAGTLR</sequence>
<comment type="caution">
    <text evidence="7">The sequence shown here is derived from an EMBL/GenBank/DDBJ whole genome shotgun (WGS) entry which is preliminary data.</text>
</comment>
<dbReference type="InterPro" id="IPR023772">
    <property type="entry name" value="DNA-bd_HTH_TetR-type_CS"/>
</dbReference>
<evidence type="ECO:0000256" key="2">
    <source>
        <dbReference type="ARBA" id="ARBA00023015"/>
    </source>
</evidence>
<feature type="DNA-binding region" description="H-T-H motif" evidence="5">
    <location>
        <begin position="28"/>
        <end position="47"/>
    </location>
</feature>
<dbReference type="Pfam" id="PF13977">
    <property type="entry name" value="TetR_C_6"/>
    <property type="match status" value="1"/>
</dbReference>